<evidence type="ECO:0008006" key="2">
    <source>
        <dbReference type="Google" id="ProtNLM"/>
    </source>
</evidence>
<reference evidence="1" key="1">
    <citation type="submission" date="2018-06" db="EMBL/GenBank/DDBJ databases">
        <authorList>
            <person name="Zhirakovskaya E."/>
        </authorList>
    </citation>
    <scope>NUCLEOTIDE SEQUENCE</scope>
</reference>
<sequence length="73" mass="8339">MEHKYHSVKQVVSWGLLHRCLDGIQSIGIDEVQSKRGHKYQTVVYQIDEGCKRWLRADFDGVPLVVVEAIGES</sequence>
<accession>A0A3B1D818</accession>
<protein>
    <recommendedName>
        <fullName evidence="2">Mobile element protein</fullName>
    </recommendedName>
</protein>
<gene>
    <name evidence="1" type="ORF">MNBD_PLANCTO02-1697</name>
</gene>
<dbReference type="EMBL" id="UOGL01000183">
    <property type="protein sequence ID" value="VAX38359.1"/>
    <property type="molecule type" value="Genomic_DNA"/>
</dbReference>
<organism evidence="1">
    <name type="scientific">hydrothermal vent metagenome</name>
    <dbReference type="NCBI Taxonomy" id="652676"/>
    <lineage>
        <taxon>unclassified sequences</taxon>
        <taxon>metagenomes</taxon>
        <taxon>ecological metagenomes</taxon>
    </lineage>
</organism>
<dbReference type="AlphaFoldDB" id="A0A3B1D818"/>
<name>A0A3B1D818_9ZZZZ</name>
<evidence type="ECO:0000313" key="1">
    <source>
        <dbReference type="EMBL" id="VAX38359.1"/>
    </source>
</evidence>
<proteinExistence type="predicted"/>